<gene>
    <name evidence="7" type="ordered locus">Clole_1959</name>
</gene>
<protein>
    <submittedName>
        <fullName evidence="7">Cytochrome P450</fullName>
    </submittedName>
</protein>
<comment type="cofactor">
    <cofactor evidence="6">
        <name>heme</name>
        <dbReference type="ChEBI" id="CHEBI:30413"/>
    </cofactor>
</comment>
<dbReference type="InterPro" id="IPR002401">
    <property type="entry name" value="Cyt_P450_E_grp-I"/>
</dbReference>
<dbReference type="EMBL" id="CP002582">
    <property type="protein sequence ID" value="ADZ83676.1"/>
    <property type="molecule type" value="Genomic_DNA"/>
</dbReference>
<dbReference type="PRINTS" id="PR00463">
    <property type="entry name" value="EP450I"/>
</dbReference>
<comment type="similarity">
    <text evidence="1">Belongs to the cytochrome P450 family.</text>
</comment>
<sequence length="419" mass="48574">MSMNKQVPHDKCIDNTLALLQEGYLFIQNRVNRYQCHLFETRLLGKKVICMSGKEASKLFYNTDLFKRKGALPKRVQKTLFGVNAIQTMDDEGHIHRKMFFMSLLDQEYQKQLTEITKKRWQAAINNWESTQQIVLFDEVNNILSQSVCEWAGVPLQASEVKNRAKDFSTMVNTLASIGPMYWKGKRARTRIEKWIRGMIADTRSGKLNVEKSSVLYKLSFYEELDDKLLNTQMAAIELINILRPIVAISRYITFTALALYENEECIEKLRLGNENTREMFIQEVRRYYPFAPFLAAIVRKNFIWHGCKFKQGRLVLVDIYGTNHDPRIWVNPYEFRPERFKEKKNGLFDFIPQGGGDPSKGHRCPGEGVTIELMKVGLDFLINQIEFKIPAQDLSYSLTKIPALPASGFIMSNIRVKL</sequence>
<keyword evidence="4" id="KW-0560">Oxidoreductase</keyword>
<accession>F2JPL6</accession>
<dbReference type="InterPro" id="IPR001128">
    <property type="entry name" value="Cyt_P450"/>
</dbReference>
<evidence type="ECO:0000313" key="8">
    <source>
        <dbReference type="Proteomes" id="UP000008467"/>
    </source>
</evidence>
<dbReference type="PANTHER" id="PTHR24302">
    <property type="entry name" value="CYTOCHROME P450 FAMILY 3"/>
    <property type="match status" value="1"/>
</dbReference>
<name>F2JPL6_CELLD</name>
<organism evidence="7 8">
    <name type="scientific">Cellulosilyticum lentocellum (strain ATCC 49066 / DSM 5427 / NCIMB 11756 / RHM5)</name>
    <name type="common">Clostridium lentocellum</name>
    <dbReference type="NCBI Taxonomy" id="642492"/>
    <lineage>
        <taxon>Bacteria</taxon>
        <taxon>Bacillati</taxon>
        <taxon>Bacillota</taxon>
        <taxon>Clostridia</taxon>
        <taxon>Lachnospirales</taxon>
        <taxon>Cellulosilyticaceae</taxon>
        <taxon>Cellulosilyticum</taxon>
    </lineage>
</organism>
<dbReference type="AlphaFoldDB" id="F2JPL6"/>
<evidence type="ECO:0000256" key="6">
    <source>
        <dbReference type="PIRSR" id="PIRSR602401-1"/>
    </source>
</evidence>
<dbReference type="STRING" id="642492.Clole_1959"/>
<dbReference type="PANTHER" id="PTHR24302:SF15">
    <property type="entry name" value="FATTY-ACID PEROXYGENASE"/>
    <property type="match status" value="1"/>
</dbReference>
<dbReference type="Pfam" id="PF00067">
    <property type="entry name" value="p450"/>
    <property type="match status" value="1"/>
</dbReference>
<keyword evidence="5 6" id="KW-0408">Iron</keyword>
<keyword evidence="2 6" id="KW-0349">Heme</keyword>
<evidence type="ECO:0000256" key="2">
    <source>
        <dbReference type="ARBA" id="ARBA00022617"/>
    </source>
</evidence>
<dbReference type="InterPro" id="IPR036396">
    <property type="entry name" value="Cyt_P450_sf"/>
</dbReference>
<dbReference type="eggNOG" id="COG2124">
    <property type="taxonomic scope" value="Bacteria"/>
</dbReference>
<dbReference type="GO" id="GO:0005506">
    <property type="term" value="F:iron ion binding"/>
    <property type="evidence" value="ECO:0007669"/>
    <property type="project" value="InterPro"/>
</dbReference>
<dbReference type="Gene3D" id="1.10.630.10">
    <property type="entry name" value="Cytochrome P450"/>
    <property type="match status" value="1"/>
</dbReference>
<dbReference type="HOGENOM" id="CLU_037319_0_0_9"/>
<dbReference type="CDD" id="cd11067">
    <property type="entry name" value="CYP152"/>
    <property type="match status" value="1"/>
</dbReference>
<evidence type="ECO:0000256" key="4">
    <source>
        <dbReference type="ARBA" id="ARBA00023002"/>
    </source>
</evidence>
<dbReference type="GO" id="GO:0016705">
    <property type="term" value="F:oxidoreductase activity, acting on paired donors, with incorporation or reduction of molecular oxygen"/>
    <property type="evidence" value="ECO:0007669"/>
    <property type="project" value="InterPro"/>
</dbReference>
<reference evidence="7 8" key="1">
    <citation type="journal article" date="2011" name="J. Bacteriol.">
        <title>Complete genome sequence of the cellulose-degrading bacterium Cellulosilyticum lentocellum.</title>
        <authorList>
            <consortium name="US DOE Joint Genome Institute"/>
            <person name="Miller D.A."/>
            <person name="Suen G."/>
            <person name="Bruce D."/>
            <person name="Copeland A."/>
            <person name="Cheng J.F."/>
            <person name="Detter C."/>
            <person name="Goodwin L.A."/>
            <person name="Han C.S."/>
            <person name="Hauser L.J."/>
            <person name="Land M.L."/>
            <person name="Lapidus A."/>
            <person name="Lucas S."/>
            <person name="Meincke L."/>
            <person name="Pitluck S."/>
            <person name="Tapia R."/>
            <person name="Teshima H."/>
            <person name="Woyke T."/>
            <person name="Fox B.G."/>
            <person name="Angert E.R."/>
            <person name="Currie C.R."/>
        </authorList>
    </citation>
    <scope>NUCLEOTIDE SEQUENCE [LARGE SCALE GENOMIC DNA]</scope>
    <source>
        <strain evidence="8">ATCC 49066 / DSM 5427 / NCIMB 11756 / RHM5</strain>
    </source>
</reference>
<keyword evidence="3 6" id="KW-0479">Metal-binding</keyword>
<evidence type="ECO:0000256" key="3">
    <source>
        <dbReference type="ARBA" id="ARBA00022723"/>
    </source>
</evidence>
<evidence type="ECO:0000256" key="1">
    <source>
        <dbReference type="ARBA" id="ARBA00010617"/>
    </source>
</evidence>
<dbReference type="KEGG" id="cle:Clole_1959"/>
<dbReference type="InterPro" id="IPR050705">
    <property type="entry name" value="Cytochrome_P450_3A"/>
</dbReference>
<feature type="binding site" description="axial binding residue" evidence="6">
    <location>
        <position position="365"/>
    </location>
    <ligand>
        <name>heme</name>
        <dbReference type="ChEBI" id="CHEBI:30413"/>
    </ligand>
    <ligandPart>
        <name>Fe</name>
        <dbReference type="ChEBI" id="CHEBI:18248"/>
    </ligandPart>
</feature>
<dbReference type="GO" id="GO:0004497">
    <property type="term" value="F:monooxygenase activity"/>
    <property type="evidence" value="ECO:0007669"/>
    <property type="project" value="InterPro"/>
</dbReference>
<proteinExistence type="inferred from homology"/>
<dbReference type="Proteomes" id="UP000008467">
    <property type="component" value="Chromosome"/>
</dbReference>
<dbReference type="SUPFAM" id="SSF48264">
    <property type="entry name" value="Cytochrome P450"/>
    <property type="match status" value="1"/>
</dbReference>
<keyword evidence="8" id="KW-1185">Reference proteome</keyword>
<dbReference type="GO" id="GO:0020037">
    <property type="term" value="F:heme binding"/>
    <property type="evidence" value="ECO:0007669"/>
    <property type="project" value="InterPro"/>
</dbReference>
<evidence type="ECO:0000256" key="5">
    <source>
        <dbReference type="ARBA" id="ARBA00023004"/>
    </source>
</evidence>
<evidence type="ECO:0000313" key="7">
    <source>
        <dbReference type="EMBL" id="ADZ83676.1"/>
    </source>
</evidence>